<feature type="transmembrane region" description="Helical" evidence="4">
    <location>
        <begin position="12"/>
        <end position="29"/>
    </location>
</feature>
<dbReference type="Proteomes" id="UP000620633">
    <property type="component" value="Unassembled WGS sequence"/>
</dbReference>
<dbReference type="PROSITE" id="PS50850">
    <property type="entry name" value="MFS"/>
    <property type="match status" value="1"/>
</dbReference>
<evidence type="ECO:0000259" key="5">
    <source>
        <dbReference type="PROSITE" id="PS50850"/>
    </source>
</evidence>
<feature type="transmembrane region" description="Helical" evidence="4">
    <location>
        <begin position="242"/>
        <end position="262"/>
    </location>
</feature>
<feature type="transmembrane region" description="Helical" evidence="4">
    <location>
        <begin position="137"/>
        <end position="157"/>
    </location>
</feature>
<evidence type="ECO:0000313" key="6">
    <source>
        <dbReference type="EMBL" id="GGS41302.1"/>
    </source>
</evidence>
<feature type="transmembrane region" description="Helical" evidence="4">
    <location>
        <begin position="49"/>
        <end position="70"/>
    </location>
</feature>
<dbReference type="Gene3D" id="1.20.1250.20">
    <property type="entry name" value="MFS general substrate transporter like domains"/>
    <property type="match status" value="1"/>
</dbReference>
<dbReference type="PANTHER" id="PTHR23537">
    <property type="match status" value="1"/>
</dbReference>
<feature type="transmembrane region" description="Helical" evidence="4">
    <location>
        <begin position="169"/>
        <end position="191"/>
    </location>
</feature>
<reference evidence="7" key="1">
    <citation type="journal article" date="2019" name="Int. J. Syst. Evol. Microbiol.">
        <title>The Global Catalogue of Microorganisms (GCM) 10K type strain sequencing project: providing services to taxonomists for standard genome sequencing and annotation.</title>
        <authorList>
            <consortium name="The Broad Institute Genomics Platform"/>
            <consortium name="The Broad Institute Genome Sequencing Center for Infectious Disease"/>
            <person name="Wu L."/>
            <person name="Ma J."/>
        </authorList>
    </citation>
    <scope>NUCLEOTIDE SEQUENCE [LARGE SCALE GENOMIC DNA]</scope>
    <source>
        <strain evidence="7">JCM 31406</strain>
    </source>
</reference>
<dbReference type="SUPFAM" id="SSF103473">
    <property type="entry name" value="MFS general substrate transporter"/>
    <property type="match status" value="1"/>
</dbReference>
<feature type="transmembrane region" description="Helical" evidence="4">
    <location>
        <begin position="361"/>
        <end position="380"/>
    </location>
</feature>
<keyword evidence="2 4" id="KW-1133">Transmembrane helix</keyword>
<keyword evidence="3 4" id="KW-0472">Membrane</keyword>
<dbReference type="InterPro" id="IPR010645">
    <property type="entry name" value="MFS_4"/>
</dbReference>
<evidence type="ECO:0000256" key="4">
    <source>
        <dbReference type="SAM" id="Phobius"/>
    </source>
</evidence>
<evidence type="ECO:0000256" key="2">
    <source>
        <dbReference type="ARBA" id="ARBA00022989"/>
    </source>
</evidence>
<dbReference type="Pfam" id="PF07690">
    <property type="entry name" value="MFS_1"/>
    <property type="match status" value="1"/>
</dbReference>
<evidence type="ECO:0000256" key="1">
    <source>
        <dbReference type="ARBA" id="ARBA00022692"/>
    </source>
</evidence>
<feature type="domain" description="Major facilitator superfamily (MFS) profile" evidence="5">
    <location>
        <begin position="8"/>
        <end position="385"/>
    </location>
</feature>
<keyword evidence="7" id="KW-1185">Reference proteome</keyword>
<dbReference type="InterPro" id="IPR011701">
    <property type="entry name" value="MFS"/>
</dbReference>
<feature type="transmembrane region" description="Helical" evidence="4">
    <location>
        <begin position="212"/>
        <end position="236"/>
    </location>
</feature>
<name>A0ABQ2SWM9_9DEIO</name>
<evidence type="ECO:0000313" key="7">
    <source>
        <dbReference type="Proteomes" id="UP000620633"/>
    </source>
</evidence>
<dbReference type="InterPro" id="IPR020846">
    <property type="entry name" value="MFS_dom"/>
</dbReference>
<feature type="transmembrane region" description="Helical" evidence="4">
    <location>
        <begin position="77"/>
        <end position="97"/>
    </location>
</feature>
<dbReference type="PANTHER" id="PTHR23537:SF1">
    <property type="entry name" value="SUGAR TRANSPORTER"/>
    <property type="match status" value="1"/>
</dbReference>
<dbReference type="RefSeq" id="WP_189104052.1">
    <property type="nucleotide sequence ID" value="NZ_BMQO01000030.1"/>
</dbReference>
<organism evidence="6 7">
    <name type="scientific">Deinococcus knuensis</name>
    <dbReference type="NCBI Taxonomy" id="1837380"/>
    <lineage>
        <taxon>Bacteria</taxon>
        <taxon>Thermotogati</taxon>
        <taxon>Deinococcota</taxon>
        <taxon>Deinococci</taxon>
        <taxon>Deinococcales</taxon>
        <taxon>Deinococcaceae</taxon>
        <taxon>Deinococcus</taxon>
    </lineage>
</organism>
<accession>A0ABQ2SWM9</accession>
<feature type="transmembrane region" description="Helical" evidence="4">
    <location>
        <begin position="103"/>
        <end position="125"/>
    </location>
</feature>
<dbReference type="EMBL" id="BMQO01000030">
    <property type="protein sequence ID" value="GGS41302.1"/>
    <property type="molecule type" value="Genomic_DNA"/>
</dbReference>
<protein>
    <submittedName>
        <fullName evidence="6">MFS transporter</fullName>
    </submittedName>
</protein>
<proteinExistence type="predicted"/>
<dbReference type="InterPro" id="IPR036259">
    <property type="entry name" value="MFS_trans_sf"/>
</dbReference>
<evidence type="ECO:0000256" key="3">
    <source>
        <dbReference type="ARBA" id="ARBA00023136"/>
    </source>
</evidence>
<keyword evidence="1 4" id="KW-0812">Transmembrane</keyword>
<sequence>MTPLPVGQRSLVGTLAVLTTVGYGALYYAQPLLAVATEQERGWTRAQTGLAFTLALLVSAFLAPAVGRALDRRGGRALVTLGALSGTLAFALLAGTSDYLPFVVGWLLAGVAMALVFYEAAFTVLGQQMQGAARVRATLTITLVAGLASTIFVPLTTASLGHFGLRGTLLGLAALLLLMAGVAWWGIPAGARGDRAQTTPQAFEPDSRFHRLTLAFTLARVVTVGISLQLVPMLLAAGYSPALAATLAGLLGLAALPGRVLFVPLLEKLGTWRLTRALFLQLALGSLLLGFQHHLALVVLGIIVFGLASGALTLARAEVLAQECPAQMFGAANGHLARPMNLAQALTPLGMGLLLTWTGCYLPALLLLALLGLGAASAFGQDGQP</sequence>
<comment type="caution">
    <text evidence="6">The sequence shown here is derived from an EMBL/GenBank/DDBJ whole genome shotgun (WGS) entry which is preliminary data.</text>
</comment>
<gene>
    <name evidence="6" type="ORF">GCM10008961_35710</name>
</gene>